<dbReference type="FunFam" id="3.20.140.10:FF:000002">
    <property type="entry name" value="Nicotinate phosphoribosyltransferase"/>
    <property type="match status" value="1"/>
</dbReference>
<evidence type="ECO:0000259" key="14">
    <source>
        <dbReference type="Pfam" id="PF17956"/>
    </source>
</evidence>
<evidence type="ECO:0000313" key="16">
    <source>
        <dbReference type="Proteomes" id="UP000008820"/>
    </source>
</evidence>
<evidence type="ECO:0000256" key="3">
    <source>
        <dbReference type="ARBA" id="ARBA00013236"/>
    </source>
</evidence>
<dbReference type="SUPFAM" id="SSF51690">
    <property type="entry name" value="Nicotinate/Quinolinate PRTase C-terminal domain-like"/>
    <property type="match status" value="2"/>
</dbReference>
<dbReference type="PANTHER" id="PTHR11098:SF1">
    <property type="entry name" value="NICOTINATE PHOSPHORIBOSYLTRANSFERASE"/>
    <property type="match status" value="1"/>
</dbReference>
<dbReference type="EnsemblMetazoa" id="AAEL014215-RC">
    <property type="protein sequence ID" value="AAEL014215-PC"/>
    <property type="gene ID" value="AAEL014215"/>
</dbReference>
<dbReference type="OrthoDB" id="193380at2759"/>
<dbReference type="NCBIfam" id="TIGR01513">
    <property type="entry name" value="NAPRTase_put"/>
    <property type="match status" value="1"/>
</dbReference>
<evidence type="ECO:0000256" key="4">
    <source>
        <dbReference type="ARBA" id="ARBA00021569"/>
    </source>
</evidence>
<reference evidence="15 16" key="1">
    <citation type="submission" date="2017-06" db="EMBL/GenBank/DDBJ databases">
        <title>Aedes aegypti genome working group (AGWG) sequencing and assembly.</title>
        <authorList>
            <consortium name="Aedes aegypti Genome Working Group (AGWG)"/>
            <person name="Matthews B.J."/>
        </authorList>
    </citation>
    <scope>NUCLEOTIDE SEQUENCE [LARGE SCALE GENOMIC DNA]</scope>
    <source>
        <strain evidence="15 16">LVP_AGWG</strain>
    </source>
</reference>
<dbReference type="Gene3D" id="3.20.20.70">
    <property type="entry name" value="Aldolase class I"/>
    <property type="match status" value="1"/>
</dbReference>
<evidence type="ECO:0000313" key="15">
    <source>
        <dbReference type="EnsemblMetazoa" id="AAEL014215-PC"/>
    </source>
</evidence>
<feature type="region of interest" description="Disordered" evidence="11">
    <location>
        <begin position="372"/>
        <end position="403"/>
    </location>
</feature>
<dbReference type="InterPro" id="IPR036068">
    <property type="entry name" value="Nicotinate_pribotase-like_C"/>
</dbReference>
<keyword evidence="16" id="KW-1185">Reference proteome</keyword>
<proteinExistence type="inferred from homology"/>
<name>A0A6I8TR57_AEDAE</name>
<dbReference type="UniPathway" id="UPA00253">
    <property type="reaction ID" value="UER00457"/>
</dbReference>
<dbReference type="InterPro" id="IPR006405">
    <property type="entry name" value="Nic_PRibTrfase_pncB"/>
</dbReference>
<evidence type="ECO:0000256" key="10">
    <source>
        <dbReference type="ARBA" id="ARBA00048668"/>
    </source>
</evidence>
<dbReference type="EC" id="6.3.4.21" evidence="3"/>
<dbReference type="FunFam" id="3.20.140.10:FF:000004">
    <property type="entry name" value="Nicotinate phosphoribosyltransferase"/>
    <property type="match status" value="1"/>
</dbReference>
<evidence type="ECO:0000256" key="7">
    <source>
        <dbReference type="ARBA" id="ARBA00022642"/>
    </source>
</evidence>
<feature type="compositionally biased region" description="Polar residues" evidence="11">
    <location>
        <begin position="450"/>
        <end position="464"/>
    </location>
</feature>
<comment type="function">
    <text evidence="9">Catalyzes the first step in the biosynthesis of NAD from nicotinic acid, the ATP-dependent synthesis of beta-nicotinate D-ribonucleotide from nicotinate and 5-phospho-D-ribose 1-phosphate. Helps prevent cellular oxidative stress via its role in NAD biosynthesis.</text>
</comment>
<dbReference type="PANTHER" id="PTHR11098">
    <property type="entry name" value="NICOTINATE PHOSPHORIBOSYLTRANSFERASE"/>
    <property type="match status" value="1"/>
</dbReference>
<feature type="domain" description="Nicotinate/nicotinamide phosphoribosyltransferase" evidence="12">
    <location>
        <begin position="533"/>
        <end position="635"/>
    </location>
</feature>
<dbReference type="GO" id="GO:0016740">
    <property type="term" value="F:transferase activity"/>
    <property type="evidence" value="ECO:0007669"/>
    <property type="project" value="UniProtKB-KW"/>
</dbReference>
<keyword evidence="8" id="KW-0808">Transferase</keyword>
<dbReference type="GO" id="GO:0034355">
    <property type="term" value="P:NAD+ biosynthetic process via the salvage pathway"/>
    <property type="evidence" value="ECO:0007669"/>
    <property type="project" value="TreeGrafter"/>
</dbReference>
<comment type="pathway">
    <text evidence="1">Cofactor biosynthesis; NAD(+) biosynthesis; nicotinate D-ribonucleotide from nicotinate: step 1/1.</text>
</comment>
<accession>A0A6I8TR57</accession>
<comment type="catalytic activity">
    <reaction evidence="10">
        <text>5-phospho-alpha-D-ribose 1-diphosphate + nicotinate + ATP + H2O = nicotinate beta-D-ribonucleotide + ADP + phosphate + diphosphate</text>
        <dbReference type="Rhea" id="RHEA:36163"/>
        <dbReference type="ChEBI" id="CHEBI:15377"/>
        <dbReference type="ChEBI" id="CHEBI:30616"/>
        <dbReference type="ChEBI" id="CHEBI:32544"/>
        <dbReference type="ChEBI" id="CHEBI:33019"/>
        <dbReference type="ChEBI" id="CHEBI:43474"/>
        <dbReference type="ChEBI" id="CHEBI:57502"/>
        <dbReference type="ChEBI" id="CHEBI:58017"/>
        <dbReference type="ChEBI" id="CHEBI:456216"/>
        <dbReference type="EC" id="6.3.4.21"/>
    </reaction>
</comment>
<evidence type="ECO:0000259" key="12">
    <source>
        <dbReference type="Pfam" id="PF04095"/>
    </source>
</evidence>
<evidence type="ECO:0000256" key="9">
    <source>
        <dbReference type="ARBA" id="ARBA00023426"/>
    </source>
</evidence>
<evidence type="ECO:0000256" key="5">
    <source>
        <dbReference type="ARBA" id="ARBA00022553"/>
    </source>
</evidence>
<dbReference type="InterPro" id="IPR041619">
    <property type="entry name" value="NAPRTase_C"/>
</dbReference>
<dbReference type="FunFam" id="3.20.20.70:FF:000173">
    <property type="entry name" value="Nicotinate phosphoribosyltransferase"/>
    <property type="match status" value="1"/>
</dbReference>
<keyword evidence="6" id="KW-0436">Ligase</keyword>
<gene>
    <name evidence="15" type="primary">5565689</name>
</gene>
<keyword evidence="5" id="KW-0597">Phosphoprotein</keyword>
<comment type="similarity">
    <text evidence="2">Belongs to the NAPRTase family.</text>
</comment>
<feature type="domain" description="Nicotinate phosphoribosyltransferase N-terminal" evidence="13">
    <location>
        <begin position="35"/>
        <end position="162"/>
    </location>
</feature>
<dbReference type="FunCoup" id="A0A6I8TR57">
    <property type="interactions" value="438"/>
</dbReference>
<evidence type="ECO:0000259" key="13">
    <source>
        <dbReference type="Pfam" id="PF17767"/>
    </source>
</evidence>
<dbReference type="CDD" id="cd01570">
    <property type="entry name" value="NAPRTase_A"/>
    <property type="match status" value="1"/>
</dbReference>
<feature type="region of interest" description="Disordered" evidence="11">
    <location>
        <begin position="425"/>
        <end position="481"/>
    </location>
</feature>
<dbReference type="Pfam" id="PF04095">
    <property type="entry name" value="NAPRTase"/>
    <property type="match status" value="1"/>
</dbReference>
<dbReference type="GO" id="GO:0004516">
    <property type="term" value="F:nicotinate phosphoribosyltransferase activity"/>
    <property type="evidence" value="ECO:0007669"/>
    <property type="project" value="UniProtKB-EC"/>
</dbReference>
<dbReference type="InParanoid" id="A0A6I8TR57"/>
<protein>
    <recommendedName>
        <fullName evidence="4">Nicotinate phosphoribosyltransferase</fullName>
        <ecNumber evidence="3">6.3.4.21</ecNumber>
    </recommendedName>
</protein>
<keyword evidence="7" id="KW-0662">Pyridine nucleotide biosynthesis</keyword>
<feature type="domain" description="Nicotinate phosphoribosyltransferase C-terminal" evidence="14">
    <location>
        <begin position="638"/>
        <end position="747"/>
    </location>
</feature>
<dbReference type="SUPFAM" id="SSF54675">
    <property type="entry name" value="Nicotinate/Quinolinate PRTase N-terminal domain-like"/>
    <property type="match status" value="1"/>
</dbReference>
<feature type="compositionally biased region" description="Acidic residues" evidence="11">
    <location>
        <begin position="431"/>
        <end position="449"/>
    </location>
</feature>
<evidence type="ECO:0000256" key="11">
    <source>
        <dbReference type="SAM" id="MobiDB-lite"/>
    </source>
</evidence>
<reference evidence="15" key="2">
    <citation type="submission" date="2020-05" db="UniProtKB">
        <authorList>
            <consortium name="EnsemblMetazoa"/>
        </authorList>
    </citation>
    <scope>IDENTIFICATION</scope>
    <source>
        <strain evidence="15">LVP_AGWG</strain>
    </source>
</reference>
<dbReference type="InterPro" id="IPR041525">
    <property type="entry name" value="N/Namide_PRibTrfase"/>
</dbReference>
<dbReference type="GO" id="GO:0005829">
    <property type="term" value="C:cytosol"/>
    <property type="evidence" value="ECO:0007669"/>
    <property type="project" value="TreeGrafter"/>
</dbReference>
<evidence type="ECO:0000256" key="1">
    <source>
        <dbReference type="ARBA" id="ARBA00004952"/>
    </source>
</evidence>
<dbReference type="Pfam" id="PF17956">
    <property type="entry name" value="NAPRTase_C"/>
    <property type="match status" value="1"/>
</dbReference>
<evidence type="ECO:0000256" key="8">
    <source>
        <dbReference type="ARBA" id="ARBA00022679"/>
    </source>
</evidence>
<dbReference type="AlphaFoldDB" id="A0A6I8TR57"/>
<dbReference type="InterPro" id="IPR040727">
    <property type="entry name" value="NAPRTase_N"/>
</dbReference>
<evidence type="ECO:0000256" key="6">
    <source>
        <dbReference type="ARBA" id="ARBA00022598"/>
    </source>
</evidence>
<dbReference type="InterPro" id="IPR007229">
    <property type="entry name" value="Nic_PRibTrfase-Fam"/>
</dbReference>
<dbReference type="Pfam" id="PF17767">
    <property type="entry name" value="NAPRTase_N"/>
    <property type="match status" value="1"/>
</dbReference>
<evidence type="ECO:0000256" key="2">
    <source>
        <dbReference type="ARBA" id="ARBA00010897"/>
    </source>
</evidence>
<organism evidence="15 16">
    <name type="scientific">Aedes aegypti</name>
    <name type="common">Yellowfever mosquito</name>
    <name type="synonym">Culex aegypti</name>
    <dbReference type="NCBI Taxonomy" id="7159"/>
    <lineage>
        <taxon>Eukaryota</taxon>
        <taxon>Metazoa</taxon>
        <taxon>Ecdysozoa</taxon>
        <taxon>Arthropoda</taxon>
        <taxon>Hexapoda</taxon>
        <taxon>Insecta</taxon>
        <taxon>Pterygota</taxon>
        <taxon>Neoptera</taxon>
        <taxon>Endopterygota</taxon>
        <taxon>Diptera</taxon>
        <taxon>Nematocera</taxon>
        <taxon>Culicoidea</taxon>
        <taxon>Culicidae</taxon>
        <taxon>Culicinae</taxon>
        <taxon>Aedini</taxon>
        <taxon>Aedes</taxon>
        <taxon>Stegomyia</taxon>
    </lineage>
</organism>
<dbReference type="Gene3D" id="3.20.140.10">
    <property type="entry name" value="nicotinate phosphoribosyltransferase"/>
    <property type="match status" value="2"/>
</dbReference>
<dbReference type="InterPro" id="IPR013785">
    <property type="entry name" value="Aldolase_TIM"/>
</dbReference>
<dbReference type="Proteomes" id="UP000008820">
    <property type="component" value="Chromosome 2"/>
</dbReference>
<sequence>MMSSNNSVDLLEDGAFAASKNSWNRYYSNSVVQPLLTDLYQITMAYAYWKSGKIDDHAVFDLFFRTNPFHGEFTIFAGLEECLKFMENFHYSETDIEYLKHALPQGIEEEFFEYLSQLTAKDVTLYALKEGSVAFPRVPLIKVAGPLIIVQLLETTLLTLVNYASLMATNAARYRMVAGRHINLLEFGLRRAQGPDGGLSASKYAYIGGFDGTSNVLAGKLFNIPVKGTHAHAYITSFTGTQELKTRVLAHKETGDKRDLLELAIEHRVQLSKILDISTEESSEGELAAMVSFAIAFPDGFMALVDTYDVKSEKHDTKSTLLGDNGCLLDMSNCDPCCPLIGFDSSQTTTTMTTTMMTPTAMTTDELDADPALANENPAEGTEAQQTETREPEEREDSGGPVTSSTCYYCSGRMARVNDYCENGNFQQGDDTNDDDASATDPPEAEIDTDGQNANGDGLSNGNGMMSPENGDGDGEDDTMTPPPMCANCEANARNARGCVIRHLKSVGKCFRSGLLNFCAVVLALNDQGFRAVGIRIDSGDLAYLSCLARETFERISEQFKLPWFSKLTIVASNDINEETILSLNEQGHKIDCFGIGTHLVTCQRQPALGCVYKMVEINAQPRIKLSQDVVKVTMPGNKNVFRLYGADGHALIDLLQRVDESPPEVGQKVLCRHPFQESKRAYVIPTHVEPLYDVYWADGRVTQAMPSLEEVRDRVQNSLRTLRQDHKRTLNPTPYKVAVSDNLYNFIHDLWLQNAPIGELS</sequence>